<evidence type="ECO:0000313" key="1">
    <source>
        <dbReference type="EMBL" id="KAH3862826.1"/>
    </source>
</evidence>
<gene>
    <name evidence="1" type="ORF">DPMN_025801</name>
</gene>
<reference evidence="1" key="2">
    <citation type="submission" date="2020-11" db="EMBL/GenBank/DDBJ databases">
        <authorList>
            <person name="McCartney M.A."/>
            <person name="Auch B."/>
            <person name="Kono T."/>
            <person name="Mallez S."/>
            <person name="Becker A."/>
            <person name="Gohl D.M."/>
            <person name="Silverstein K.A.T."/>
            <person name="Koren S."/>
            <person name="Bechman K.B."/>
            <person name="Herman A."/>
            <person name="Abrahante J.E."/>
            <person name="Garbe J."/>
        </authorList>
    </citation>
    <scope>NUCLEOTIDE SEQUENCE</scope>
    <source>
        <strain evidence="1">Duluth1</strain>
        <tissue evidence="1">Whole animal</tissue>
    </source>
</reference>
<sequence>MGTFSRRLPMRDTPEGKEGQARFRLIVIVTEAVLVEFLAGVPSSINMNVTYVTI</sequence>
<dbReference type="AlphaFoldDB" id="A0A9D4LTX9"/>
<dbReference type="Proteomes" id="UP000828390">
    <property type="component" value="Unassembled WGS sequence"/>
</dbReference>
<reference evidence="1" key="1">
    <citation type="journal article" date="2019" name="bioRxiv">
        <title>The Genome of the Zebra Mussel, Dreissena polymorpha: A Resource for Invasive Species Research.</title>
        <authorList>
            <person name="McCartney M.A."/>
            <person name="Auch B."/>
            <person name="Kono T."/>
            <person name="Mallez S."/>
            <person name="Zhang Y."/>
            <person name="Obille A."/>
            <person name="Becker A."/>
            <person name="Abrahante J.E."/>
            <person name="Garbe J."/>
            <person name="Badalamenti J.P."/>
            <person name="Herman A."/>
            <person name="Mangelson H."/>
            <person name="Liachko I."/>
            <person name="Sullivan S."/>
            <person name="Sone E.D."/>
            <person name="Koren S."/>
            <person name="Silverstein K.A.T."/>
            <person name="Beckman K.B."/>
            <person name="Gohl D.M."/>
        </authorList>
    </citation>
    <scope>NUCLEOTIDE SEQUENCE</scope>
    <source>
        <strain evidence="1">Duluth1</strain>
        <tissue evidence="1">Whole animal</tissue>
    </source>
</reference>
<comment type="caution">
    <text evidence="1">The sequence shown here is derived from an EMBL/GenBank/DDBJ whole genome shotgun (WGS) entry which is preliminary data.</text>
</comment>
<protein>
    <submittedName>
        <fullName evidence="1">Uncharacterized protein</fullName>
    </submittedName>
</protein>
<dbReference type="EMBL" id="JAIWYP010000002">
    <property type="protein sequence ID" value="KAH3862826.1"/>
    <property type="molecule type" value="Genomic_DNA"/>
</dbReference>
<accession>A0A9D4LTX9</accession>
<evidence type="ECO:0000313" key="2">
    <source>
        <dbReference type="Proteomes" id="UP000828390"/>
    </source>
</evidence>
<organism evidence="1 2">
    <name type="scientific">Dreissena polymorpha</name>
    <name type="common">Zebra mussel</name>
    <name type="synonym">Mytilus polymorpha</name>
    <dbReference type="NCBI Taxonomy" id="45954"/>
    <lineage>
        <taxon>Eukaryota</taxon>
        <taxon>Metazoa</taxon>
        <taxon>Spiralia</taxon>
        <taxon>Lophotrochozoa</taxon>
        <taxon>Mollusca</taxon>
        <taxon>Bivalvia</taxon>
        <taxon>Autobranchia</taxon>
        <taxon>Heteroconchia</taxon>
        <taxon>Euheterodonta</taxon>
        <taxon>Imparidentia</taxon>
        <taxon>Neoheterodontei</taxon>
        <taxon>Myida</taxon>
        <taxon>Dreissenoidea</taxon>
        <taxon>Dreissenidae</taxon>
        <taxon>Dreissena</taxon>
    </lineage>
</organism>
<name>A0A9D4LTX9_DREPO</name>
<proteinExistence type="predicted"/>
<keyword evidence="2" id="KW-1185">Reference proteome</keyword>